<name>A0ABS1UDU9_9PROT</name>
<keyword evidence="5" id="KW-0808">Transferase</keyword>
<keyword evidence="6" id="KW-0547">Nucleotide-binding</keyword>
<dbReference type="Gene3D" id="3.30.565.10">
    <property type="entry name" value="Histidine kinase-like ATPase, C-terminal domain"/>
    <property type="match status" value="1"/>
</dbReference>
<dbReference type="Gene3D" id="3.30.450.40">
    <property type="match status" value="1"/>
</dbReference>
<evidence type="ECO:0000259" key="9">
    <source>
        <dbReference type="PROSITE" id="PS50046"/>
    </source>
</evidence>
<dbReference type="InterPro" id="IPR016132">
    <property type="entry name" value="Phyto_chromo_attachment"/>
</dbReference>
<dbReference type="PROSITE" id="PS50046">
    <property type="entry name" value="PHYTOCHROME_2"/>
    <property type="match status" value="1"/>
</dbReference>
<dbReference type="Pfam" id="PF02518">
    <property type="entry name" value="HATPase_c"/>
    <property type="match status" value="1"/>
</dbReference>
<evidence type="ECO:0000256" key="7">
    <source>
        <dbReference type="ARBA" id="ARBA00022777"/>
    </source>
</evidence>
<dbReference type="Proteomes" id="UP000660885">
    <property type="component" value="Unassembled WGS sequence"/>
</dbReference>
<dbReference type="EMBL" id="JAETWB010000038">
    <property type="protein sequence ID" value="MBL6081847.1"/>
    <property type="molecule type" value="Genomic_DNA"/>
</dbReference>
<dbReference type="SUPFAM" id="SSF55874">
    <property type="entry name" value="ATPase domain of HSP90 chaperone/DNA topoisomerase II/histidine kinase"/>
    <property type="match status" value="1"/>
</dbReference>
<feature type="domain" description="Phytochrome chromophore attachment site" evidence="9">
    <location>
        <begin position="114"/>
        <end position="161"/>
    </location>
</feature>
<sequence length="382" mass="41249">MGDLQLAHLRQYHEILTDFGRMAPDTSDVDRLLQLACVQAARGIGIAHSKVMRYRPEVGDLLIVAGVGWKPGVVGHVALGTDLASPPGRALQVRQAVVIDDVPNDPDFRYAPVLRKHGIVSALNVPVVIDGSVWGVLEVDSETPRHFGADDTQFLSGLANVLGLALHGRFGLAQVAEAAAEATLTLAKERTLLEELRHRSKNDLQLVLAMLVMQKRKQTDDQSRRGFEHLMNRVTAISIAHDQLVPNKGVGRIELAGYLQSLCGNLALRRENIRIETDLAPIELPHEVAVALALIVNELTTNALKYAFPEGRSGRIAVSFRTDGQGEGCLRVRDDGVGMGPPRAGSSGSELIARLAKQLGGRVEPENLPVGTGFVISFPLVT</sequence>
<dbReference type="SMART" id="SM00387">
    <property type="entry name" value="HATPase_c"/>
    <property type="match status" value="1"/>
</dbReference>
<dbReference type="InterPro" id="IPR003594">
    <property type="entry name" value="HATPase_dom"/>
</dbReference>
<evidence type="ECO:0000256" key="4">
    <source>
        <dbReference type="ARBA" id="ARBA00022553"/>
    </source>
</evidence>
<dbReference type="RefSeq" id="WP_202835062.1">
    <property type="nucleotide sequence ID" value="NZ_JAETWB010000038.1"/>
</dbReference>
<comment type="catalytic activity">
    <reaction evidence="1">
        <text>ATP + protein L-histidine = ADP + protein N-phospho-L-histidine.</text>
        <dbReference type="EC" id="2.7.13.3"/>
    </reaction>
</comment>
<dbReference type="EC" id="2.7.13.3" evidence="3"/>
<evidence type="ECO:0000313" key="10">
    <source>
        <dbReference type="EMBL" id="MBL6081847.1"/>
    </source>
</evidence>
<dbReference type="Pfam" id="PF07568">
    <property type="entry name" value="HisKA_2"/>
    <property type="match status" value="1"/>
</dbReference>
<dbReference type="Pfam" id="PF01590">
    <property type="entry name" value="GAF"/>
    <property type="match status" value="1"/>
</dbReference>
<accession>A0ABS1UDU9</accession>
<evidence type="ECO:0000256" key="5">
    <source>
        <dbReference type="ARBA" id="ARBA00022679"/>
    </source>
</evidence>
<dbReference type="InterPro" id="IPR036890">
    <property type="entry name" value="HATPase_C_sf"/>
</dbReference>
<dbReference type="SMART" id="SM00065">
    <property type="entry name" value="GAF"/>
    <property type="match status" value="1"/>
</dbReference>
<keyword evidence="7" id="KW-0418">Kinase</keyword>
<dbReference type="PANTHER" id="PTHR41523:SF8">
    <property type="entry name" value="ETHYLENE RESPONSE SENSOR PROTEIN"/>
    <property type="match status" value="1"/>
</dbReference>
<evidence type="ECO:0000256" key="8">
    <source>
        <dbReference type="ARBA" id="ARBA00022840"/>
    </source>
</evidence>
<comment type="similarity">
    <text evidence="2">In the N-terminal section; belongs to the phytochrome family.</text>
</comment>
<organism evidence="10 11">
    <name type="scientific">Belnapia arida</name>
    <dbReference type="NCBI Taxonomy" id="2804533"/>
    <lineage>
        <taxon>Bacteria</taxon>
        <taxon>Pseudomonadati</taxon>
        <taxon>Pseudomonadota</taxon>
        <taxon>Alphaproteobacteria</taxon>
        <taxon>Acetobacterales</taxon>
        <taxon>Roseomonadaceae</taxon>
        <taxon>Belnapia</taxon>
    </lineage>
</organism>
<dbReference type="InterPro" id="IPR011495">
    <property type="entry name" value="Sig_transdc_His_kin_sub2_dim/P"/>
</dbReference>
<reference evidence="10 11" key="1">
    <citation type="submission" date="2021-01" db="EMBL/GenBank/DDBJ databases">
        <title>Belnapia mucosa sp. nov. and Belnapia arida sp. nov., isolated from the Tabernas Desert (Almeria, Spain).</title>
        <authorList>
            <person name="Molina-Menor E."/>
            <person name="Vidal-Verdu A."/>
            <person name="Calonge A."/>
            <person name="Satari L."/>
            <person name="Pereto J."/>
            <person name="Porcar M."/>
        </authorList>
    </citation>
    <scope>NUCLEOTIDE SEQUENCE [LARGE SCALE GENOMIC DNA]</scope>
    <source>
        <strain evidence="10 11">T18</strain>
    </source>
</reference>
<dbReference type="Gene3D" id="3.30.450.20">
    <property type="entry name" value="PAS domain"/>
    <property type="match status" value="1"/>
</dbReference>
<keyword evidence="4" id="KW-0597">Phosphoprotein</keyword>
<dbReference type="InterPro" id="IPR003018">
    <property type="entry name" value="GAF"/>
</dbReference>
<dbReference type="SUPFAM" id="SSF55781">
    <property type="entry name" value="GAF domain-like"/>
    <property type="match status" value="1"/>
</dbReference>
<keyword evidence="11" id="KW-1185">Reference proteome</keyword>
<gene>
    <name evidence="10" type="ORF">JMJ56_28075</name>
</gene>
<comment type="caution">
    <text evidence="10">The sequence shown here is derived from an EMBL/GenBank/DDBJ whole genome shotgun (WGS) entry which is preliminary data.</text>
</comment>
<evidence type="ECO:0000256" key="3">
    <source>
        <dbReference type="ARBA" id="ARBA00012438"/>
    </source>
</evidence>
<keyword evidence="8" id="KW-0067">ATP-binding</keyword>
<dbReference type="InterPro" id="IPR029016">
    <property type="entry name" value="GAF-like_dom_sf"/>
</dbReference>
<evidence type="ECO:0000256" key="1">
    <source>
        <dbReference type="ARBA" id="ARBA00000085"/>
    </source>
</evidence>
<evidence type="ECO:0000256" key="6">
    <source>
        <dbReference type="ARBA" id="ARBA00022741"/>
    </source>
</evidence>
<proteinExistence type="inferred from homology"/>
<dbReference type="PANTHER" id="PTHR41523">
    <property type="entry name" value="TWO-COMPONENT SYSTEM SENSOR PROTEIN"/>
    <property type="match status" value="1"/>
</dbReference>
<evidence type="ECO:0000256" key="2">
    <source>
        <dbReference type="ARBA" id="ARBA00006402"/>
    </source>
</evidence>
<protein>
    <recommendedName>
        <fullName evidence="3">histidine kinase</fullName>
        <ecNumber evidence="3">2.7.13.3</ecNumber>
    </recommendedName>
</protein>
<evidence type="ECO:0000313" key="11">
    <source>
        <dbReference type="Proteomes" id="UP000660885"/>
    </source>
</evidence>